<comment type="caution">
    <text evidence="2">The sequence shown here is derived from an EMBL/GenBank/DDBJ whole genome shotgun (WGS) entry which is preliminary data.</text>
</comment>
<name>A0ABV6AWI0_9DEIO</name>
<sequence>MPRPLKFLLALLPFVLASSAAQSARRDSSKRAARLQSQSK</sequence>
<accession>A0ABV6AWI0</accession>
<dbReference type="RefSeq" id="WP_380007681.1">
    <property type="nucleotide sequence ID" value="NZ_JBHLYR010000024.1"/>
</dbReference>
<gene>
    <name evidence="2" type="ORF">ACFFLM_07770</name>
</gene>
<feature type="chain" id="PRO_5046476482" evidence="1">
    <location>
        <begin position="24"/>
        <end position="40"/>
    </location>
</feature>
<proteinExistence type="predicted"/>
<dbReference type="Proteomes" id="UP001589733">
    <property type="component" value="Unassembled WGS sequence"/>
</dbReference>
<keyword evidence="1" id="KW-0732">Signal</keyword>
<protein>
    <submittedName>
        <fullName evidence="2">Uncharacterized protein</fullName>
    </submittedName>
</protein>
<reference evidence="2 3" key="1">
    <citation type="submission" date="2024-09" db="EMBL/GenBank/DDBJ databases">
        <authorList>
            <person name="Sun Q."/>
            <person name="Mori K."/>
        </authorList>
    </citation>
    <scope>NUCLEOTIDE SEQUENCE [LARGE SCALE GENOMIC DNA]</scope>
    <source>
        <strain evidence="2 3">JCM 13503</strain>
    </source>
</reference>
<evidence type="ECO:0000313" key="3">
    <source>
        <dbReference type="Proteomes" id="UP001589733"/>
    </source>
</evidence>
<feature type="signal peptide" evidence="1">
    <location>
        <begin position="1"/>
        <end position="23"/>
    </location>
</feature>
<organism evidence="2 3">
    <name type="scientific">Deinococcus oregonensis</name>
    <dbReference type="NCBI Taxonomy" id="1805970"/>
    <lineage>
        <taxon>Bacteria</taxon>
        <taxon>Thermotogati</taxon>
        <taxon>Deinococcota</taxon>
        <taxon>Deinococci</taxon>
        <taxon>Deinococcales</taxon>
        <taxon>Deinococcaceae</taxon>
        <taxon>Deinococcus</taxon>
    </lineage>
</organism>
<evidence type="ECO:0000313" key="2">
    <source>
        <dbReference type="EMBL" id="MFB9991863.1"/>
    </source>
</evidence>
<keyword evidence="3" id="KW-1185">Reference proteome</keyword>
<dbReference type="EMBL" id="JBHLYR010000024">
    <property type="protein sequence ID" value="MFB9991863.1"/>
    <property type="molecule type" value="Genomic_DNA"/>
</dbReference>
<evidence type="ECO:0000256" key="1">
    <source>
        <dbReference type="SAM" id="SignalP"/>
    </source>
</evidence>